<keyword evidence="2" id="KW-0378">Hydrolase</keyword>
<reference evidence="4 5" key="1">
    <citation type="submission" date="2024-06" db="EMBL/GenBank/DDBJ databases">
        <title>Draft genome sequence of Helicobacter trogontum NHP16-4001.</title>
        <authorList>
            <person name="Rimbara E."/>
            <person name="Suzuki M."/>
        </authorList>
    </citation>
    <scope>NUCLEOTIDE SEQUENCE [LARGE SCALE GENOMIC DNA]</scope>
    <source>
        <strain evidence="4 5">NHP16-4001</strain>
    </source>
</reference>
<evidence type="ECO:0000313" key="4">
    <source>
        <dbReference type="EMBL" id="GAB0174039.1"/>
    </source>
</evidence>
<dbReference type="EMBL" id="BAAFHN010000111">
    <property type="protein sequence ID" value="GAB0174039.1"/>
    <property type="molecule type" value="Genomic_DNA"/>
</dbReference>
<evidence type="ECO:0000256" key="1">
    <source>
        <dbReference type="ARBA" id="ARBA00022722"/>
    </source>
</evidence>
<dbReference type="Pfam" id="PF00545">
    <property type="entry name" value="Ribonuclease"/>
    <property type="match status" value="1"/>
</dbReference>
<dbReference type="InterPro" id="IPR016191">
    <property type="entry name" value="Ribonuclease/ribotoxin"/>
</dbReference>
<organism evidence="4 5">
    <name type="scientific">Helicobacter trogontum</name>
    <dbReference type="NCBI Taxonomy" id="50960"/>
    <lineage>
        <taxon>Bacteria</taxon>
        <taxon>Pseudomonadati</taxon>
        <taxon>Campylobacterota</taxon>
        <taxon>Epsilonproteobacteria</taxon>
        <taxon>Campylobacterales</taxon>
        <taxon>Helicobacteraceae</taxon>
        <taxon>Helicobacter</taxon>
    </lineage>
</organism>
<protein>
    <submittedName>
        <fullName evidence="4">Uncharacterized protein</fullName>
    </submittedName>
</protein>
<feature type="compositionally biased region" description="Basic and acidic residues" evidence="3">
    <location>
        <begin position="8"/>
        <end position="20"/>
    </location>
</feature>
<feature type="region of interest" description="Disordered" evidence="3">
    <location>
        <begin position="1"/>
        <end position="20"/>
    </location>
</feature>
<sequence length="94" mass="10829">MDGITRLPKKEKGGVRDKFNSGKEWRNDIAQLPTKDKQGNPIFYKEHDISIASHTNGRGAERIVVGHSKDGNVLYDYIYYTPNHYNDFIHLIPK</sequence>
<proteinExistence type="predicted"/>
<accession>A0ABQ0D791</accession>
<dbReference type="Proteomes" id="UP001562457">
    <property type="component" value="Unassembled WGS sequence"/>
</dbReference>
<evidence type="ECO:0000313" key="5">
    <source>
        <dbReference type="Proteomes" id="UP001562457"/>
    </source>
</evidence>
<dbReference type="RefSeq" id="WP_369607961.1">
    <property type="nucleotide sequence ID" value="NZ_BAAFHN010000111.1"/>
</dbReference>
<name>A0ABQ0D791_9HELI</name>
<evidence type="ECO:0000256" key="2">
    <source>
        <dbReference type="ARBA" id="ARBA00022801"/>
    </source>
</evidence>
<keyword evidence="1" id="KW-0540">Nuclease</keyword>
<keyword evidence="5" id="KW-1185">Reference proteome</keyword>
<comment type="caution">
    <text evidence="4">The sequence shown here is derived from an EMBL/GenBank/DDBJ whole genome shotgun (WGS) entry which is preliminary data.</text>
</comment>
<gene>
    <name evidence="4" type="ORF">NHP164001_20620</name>
</gene>
<dbReference type="SUPFAM" id="SSF53933">
    <property type="entry name" value="Microbial ribonucleases"/>
    <property type="match status" value="1"/>
</dbReference>
<dbReference type="Gene3D" id="3.10.450.30">
    <property type="entry name" value="Microbial ribonucleases"/>
    <property type="match status" value="1"/>
</dbReference>
<dbReference type="InterPro" id="IPR000026">
    <property type="entry name" value="N1-like"/>
</dbReference>
<evidence type="ECO:0000256" key="3">
    <source>
        <dbReference type="SAM" id="MobiDB-lite"/>
    </source>
</evidence>